<keyword evidence="2" id="KW-1185">Reference proteome</keyword>
<reference evidence="1 2" key="1">
    <citation type="journal article" date="2024" name="Plant Biotechnol. J.">
        <title>Genome and CRISPR/Cas9 system of a widespread forest tree (Populus alba) in the world.</title>
        <authorList>
            <person name="Liu Y.J."/>
            <person name="Jiang P.F."/>
            <person name="Han X.M."/>
            <person name="Li X.Y."/>
            <person name="Wang H.M."/>
            <person name="Wang Y.J."/>
            <person name="Wang X.X."/>
            <person name="Zeng Q.Y."/>
        </authorList>
    </citation>
    <scope>NUCLEOTIDE SEQUENCE [LARGE SCALE GENOMIC DNA]</scope>
    <source>
        <strain evidence="2">cv. PAL-ZL1</strain>
    </source>
</reference>
<dbReference type="EMBL" id="RCHU02000003">
    <property type="protein sequence ID" value="KAL3598295.1"/>
    <property type="molecule type" value="Genomic_DNA"/>
</dbReference>
<protein>
    <submittedName>
        <fullName evidence="1">Uncharacterized protein</fullName>
    </submittedName>
</protein>
<comment type="caution">
    <text evidence="1">The sequence shown here is derived from an EMBL/GenBank/DDBJ whole genome shotgun (WGS) entry which is preliminary data.</text>
</comment>
<evidence type="ECO:0000313" key="2">
    <source>
        <dbReference type="Proteomes" id="UP000309997"/>
    </source>
</evidence>
<proteinExistence type="predicted"/>
<name>A0ACC4CJV1_POPAL</name>
<dbReference type="Proteomes" id="UP000309997">
    <property type="component" value="Unassembled WGS sequence"/>
</dbReference>
<accession>A0ACC4CJV1</accession>
<evidence type="ECO:0000313" key="1">
    <source>
        <dbReference type="EMBL" id="KAL3598295.1"/>
    </source>
</evidence>
<sequence length="98" mass="10986">MQPSAIDGNFCWTETDPMLAMGASDRLKLILCLAMVREGRCCSLMEFTVLCWCKASLMESLLVQAVMLQWKPRTVEEERPECCENEDLASSSVACSEN</sequence>
<organism evidence="1 2">
    <name type="scientific">Populus alba</name>
    <name type="common">White poplar</name>
    <dbReference type="NCBI Taxonomy" id="43335"/>
    <lineage>
        <taxon>Eukaryota</taxon>
        <taxon>Viridiplantae</taxon>
        <taxon>Streptophyta</taxon>
        <taxon>Embryophyta</taxon>
        <taxon>Tracheophyta</taxon>
        <taxon>Spermatophyta</taxon>
        <taxon>Magnoliopsida</taxon>
        <taxon>eudicotyledons</taxon>
        <taxon>Gunneridae</taxon>
        <taxon>Pentapetalae</taxon>
        <taxon>rosids</taxon>
        <taxon>fabids</taxon>
        <taxon>Malpighiales</taxon>
        <taxon>Salicaceae</taxon>
        <taxon>Saliceae</taxon>
        <taxon>Populus</taxon>
    </lineage>
</organism>
<gene>
    <name evidence="1" type="ORF">D5086_006213</name>
</gene>